<reference evidence="1" key="4">
    <citation type="submission" date="2025-08" db="UniProtKB">
        <authorList>
            <consortium name="RefSeq"/>
        </authorList>
    </citation>
    <scope>IDENTIFICATION</scope>
    <source>
        <strain evidence="1">CBS432</strain>
    </source>
</reference>
<accession>A0A8B8V1K9</accession>
<sequence length="1408" mass="161967">MLGLRTHGLDRYEHYVRHPSDFGKLELQDWLNHKSFRVSPNLLIDSNTTREWNEPELFYQNVETPETWIRPCREPKLEPSMMMLRYHDSNIGQMPQFCYPITSPVNSKLVLKYILQERADLSNDFPQKYNTLMSSLFEVDKNPETLDDSDIEALDDIGMCSDSDDAKEPKIELQLLEEIQQKHFSLIVSNNGIFQAGRTSITYIRYDISDSIAIKPNNIATLILLTQPSGHLLSLLPLDDGKETYLLQYWNLGQKGQWNIIKHQNEKQFVLIHKELGICKFFEFHLPFTFQLVNNLTLTDSMIMNGSFFPTNYSDLDPYFIIFITAMRYDRIVYFVIEWNNNEIKKKEVYQLTVFDGEKTNMTIPIGLNACLVETPLKFSLVSANQIMSGETEFHSFQLKALKGIKSFFPAPLLLTKLQELDPHIFGKFQYCTVISSSTGNICFCVTERSTITNGNLKIYELTRFKGLKSISPLPSNSINLDSKSSSYALIVISFSRTLELTLSLEDLKCLDTKGVIKPLKNITFKHTVDSSTEENSQILAFTSSKIYNTHTGSNINDTKNSQVWLTSPNAITQPCIDYKLRKTHQVIHLKQFQIFRHLRIWKCKNLDIALLHRLGIKQSKTESSLIFATDAVSNNRMFLLDLTMTTTIDNDDSVQGLINIEDLLCDTENETILLNFTKKSLIQVTRDTIYIDPIENDKKMLKISPGWEFENIAYNDGILIIWNTKLGHISFIKNIDAVDEPNVPVSHLTSSRGMCMFFKQLGTITSIDFEIKESTDDRTKYDIWILLPNRVIRTPFSSWINDSLDFSDEYDLNVQQALINGPYFCCLDYESFFEVCTYQNNCFKKGSRCTSRVNFQGKDIKLRSFGKNQCLAFSAFEIFVINLTPIHQSKELDFYKLKLPHLGNFNSIVEVCPDVDNNRLFVLYSDGLRVLELSYLTSNNGNFLLKSTRSKNKKFLYLDKINRMLVLNQDLREWECIRLSDGKAVSLDSQLLKDDSEEILEIKEIPIMTEENPLEKKTVLLISFTKSLKLVLLTAAKNKISNEIIDSYKFENSRLLDHLVVTPQGEIFILNYKVMGTDNEMSFHKLKVTKHCSDNKEGNNTNLQITLENRFTFKSWSTVKTFNVIGDNIIATTNLGQKLYLIKDFSLSSDESTRVYPLELYPDSKVQKIIPLNECCFVVAAHCGNRNDLDSRLIFYSLPTIKVGLNNETISLPDEYGNGRVDDIFEVDFPEGFQFGTMALYDVLHGEKHANRFSNGIGSDNDEAEAALRKRKNLLLFWRNHSTTPKPPLRRATTMVYEDHVSSRYFEDISSILGSTAMRTKRLSPYNAIALDKPIQDISYDPAVHTLYVLMTDQTIHKFGKDRLPYEDEYEPRWNSGYLVSRRSIIKSDLICEVGLWNLSDDIKNTI</sequence>
<reference evidence="1" key="3">
    <citation type="submission" date="2025-07" db="EMBL/GenBank/DDBJ databases">
        <authorList>
            <consortium name="NCBI Genome Project"/>
        </authorList>
    </citation>
    <scope>NUCLEOTIDE SEQUENCE</scope>
    <source>
        <strain evidence="1">CBS432</strain>
    </source>
</reference>
<dbReference type="VEuPathDB" id="FungiDB:SPAR_P04070"/>
<dbReference type="GeneID" id="54634349"/>
<evidence type="ECO:0000313" key="1">
    <source>
        <dbReference type="RefSeq" id="XP_033769904.1"/>
    </source>
</evidence>
<organism evidence="1">
    <name type="scientific">Saccharomyces paradoxus</name>
    <name type="common">Yeast</name>
    <name type="synonym">Saccharomyces douglasii</name>
    <dbReference type="NCBI Taxonomy" id="27291"/>
    <lineage>
        <taxon>Eukaryota</taxon>
        <taxon>Fungi</taxon>
        <taxon>Dikarya</taxon>
        <taxon>Ascomycota</taxon>
        <taxon>Saccharomycotina</taxon>
        <taxon>Saccharomycetes</taxon>
        <taxon>Saccharomycetales</taxon>
        <taxon>Saccharomycetaceae</taxon>
        <taxon>Saccharomyces</taxon>
    </lineage>
</organism>
<protein>
    <submittedName>
        <fullName evidence="1">Mms1p</fullName>
    </submittedName>
</protein>
<dbReference type="KEGG" id="spao:SPAR_P04070"/>
<reference evidence="1" key="2">
    <citation type="submission" date="2020-01" db="EMBL/GenBank/DDBJ databases">
        <title>Population-level Yeast Reference Genomes.</title>
        <authorList>
            <person name="Yue J.-X."/>
        </authorList>
    </citation>
    <scope>NUCLEOTIDE SEQUENCE</scope>
    <source>
        <strain evidence="1">CBS432</strain>
    </source>
</reference>
<name>A0A8B8V1K9_SACPA</name>
<dbReference type="OrthoDB" id="4070435at2759"/>
<reference evidence="1" key="1">
    <citation type="journal article" date="2017" name="Nat. Genet.">
        <title>Contrasting evolutionary genome dynamics between domesticated and wild yeasts.</title>
        <authorList>
            <person name="Yue J.X."/>
            <person name="Li J."/>
            <person name="Aigrain L."/>
            <person name="Hallin J."/>
            <person name="Persson K."/>
            <person name="Oliver K."/>
            <person name="Bergstrom A."/>
            <person name="Coupland P."/>
            <person name="Warringer J."/>
            <person name="Lagomarsino M.C."/>
            <person name="Fischer G."/>
            <person name="Durbin R."/>
            <person name="Liti G."/>
        </authorList>
    </citation>
    <scope>NUCLEOTIDE SEQUENCE</scope>
    <source>
        <strain evidence="1">CBS432</strain>
    </source>
</reference>
<proteinExistence type="predicted"/>
<dbReference type="RefSeq" id="XP_033769904.1">
    <property type="nucleotide sequence ID" value="XM_033914013.1"/>
</dbReference>
<gene>
    <name evidence="1" type="primary">MMS1</name>
    <name evidence="1" type="ORF">SPAR_P04070</name>
</gene>